<dbReference type="AlphaFoldDB" id="A0A1E5Q689"/>
<dbReference type="SUPFAM" id="SSF81301">
    <property type="entry name" value="Nucleotidyltransferase"/>
    <property type="match status" value="1"/>
</dbReference>
<dbReference type="CDD" id="cd05403">
    <property type="entry name" value="NT_KNTase_like"/>
    <property type="match status" value="1"/>
</dbReference>
<reference evidence="3" key="1">
    <citation type="submission" date="2016-07" db="EMBL/GenBank/DDBJ databases">
        <authorList>
            <person name="Florea S."/>
            <person name="Webb J.S."/>
            <person name="Jaromczyk J."/>
            <person name="Schardl C.L."/>
        </authorList>
    </citation>
    <scope>NUCLEOTIDE SEQUENCE [LARGE SCALE GENOMIC DNA]</scope>
    <source>
        <strain evidence="3">MV-1</strain>
    </source>
</reference>
<name>A0A1E5Q689_9PROT</name>
<sequence>MEKSDMENNSLERLATIVAEWAEQFPILKTVYIFGSHVRGDHHAESDFDVALEFDLLAGSSEETPFDKELISGCAGLKALLPSGIKLQVTKDSDDAAWPNIRAGECVFTTGKTQCVITPRRKPQRT</sequence>
<protein>
    <recommendedName>
        <fullName evidence="1">Polymerase nucleotidyl transferase domain-containing protein</fullName>
    </recommendedName>
</protein>
<dbReference type="GO" id="GO:0016779">
    <property type="term" value="F:nucleotidyltransferase activity"/>
    <property type="evidence" value="ECO:0007669"/>
    <property type="project" value="InterPro"/>
</dbReference>
<evidence type="ECO:0000259" key="1">
    <source>
        <dbReference type="Pfam" id="PF01909"/>
    </source>
</evidence>
<proteinExistence type="predicted"/>
<dbReference type="Proteomes" id="UP000095347">
    <property type="component" value="Unassembled WGS sequence"/>
</dbReference>
<dbReference type="Gene3D" id="3.30.460.10">
    <property type="entry name" value="Beta Polymerase, domain 2"/>
    <property type="match status" value="1"/>
</dbReference>
<organism evidence="2 3">
    <name type="scientific">Magnetovibrio blakemorei</name>
    <dbReference type="NCBI Taxonomy" id="28181"/>
    <lineage>
        <taxon>Bacteria</taxon>
        <taxon>Pseudomonadati</taxon>
        <taxon>Pseudomonadota</taxon>
        <taxon>Alphaproteobacteria</taxon>
        <taxon>Rhodospirillales</taxon>
        <taxon>Magnetovibrionaceae</taxon>
        <taxon>Magnetovibrio</taxon>
    </lineage>
</organism>
<comment type="caution">
    <text evidence="2">The sequence shown here is derived from an EMBL/GenBank/DDBJ whole genome shotgun (WGS) entry which is preliminary data.</text>
</comment>
<dbReference type="InterPro" id="IPR043519">
    <property type="entry name" value="NT_sf"/>
</dbReference>
<evidence type="ECO:0000313" key="2">
    <source>
        <dbReference type="EMBL" id="OEJ66270.1"/>
    </source>
</evidence>
<dbReference type="EMBL" id="MCGG01000036">
    <property type="protein sequence ID" value="OEJ66270.1"/>
    <property type="molecule type" value="Genomic_DNA"/>
</dbReference>
<evidence type="ECO:0000313" key="3">
    <source>
        <dbReference type="Proteomes" id="UP000095347"/>
    </source>
</evidence>
<dbReference type="InterPro" id="IPR002934">
    <property type="entry name" value="Polymerase_NTP_transf_dom"/>
</dbReference>
<keyword evidence="3" id="KW-1185">Reference proteome</keyword>
<feature type="domain" description="Polymerase nucleotidyl transferase" evidence="1">
    <location>
        <begin position="16"/>
        <end position="56"/>
    </location>
</feature>
<dbReference type="Pfam" id="PF01909">
    <property type="entry name" value="NTP_transf_2"/>
    <property type="match status" value="1"/>
</dbReference>
<gene>
    <name evidence="2" type="ORF">BEN30_12845</name>
</gene>
<accession>A0A1E5Q689</accession>